<reference evidence="9 10" key="1">
    <citation type="submission" date="2020-02" db="EMBL/GenBank/DDBJ databases">
        <title>Sequencing the genomes of 1000 actinobacteria strains.</title>
        <authorList>
            <person name="Klenk H.-P."/>
        </authorList>
    </citation>
    <scope>NUCLEOTIDE SEQUENCE [LARGE SCALE GENOMIC DNA]</scope>
    <source>
        <strain evidence="9 10">DSM 19609</strain>
    </source>
</reference>
<evidence type="ECO:0000256" key="6">
    <source>
        <dbReference type="ARBA" id="ARBA00024536"/>
    </source>
</evidence>
<keyword evidence="7 8" id="KW-0963">Cytoplasm</keyword>
<feature type="binding site" evidence="7">
    <location>
        <position position="284"/>
    </location>
    <ligand>
        <name>Fe(2+)</name>
        <dbReference type="ChEBI" id="CHEBI:29033"/>
    </ligand>
</feature>
<dbReference type="RefSeq" id="WP_167163977.1">
    <property type="nucleotide sequence ID" value="NZ_BAAAOO010000012.1"/>
</dbReference>
<dbReference type="Proteomes" id="UP000749311">
    <property type="component" value="Unassembled WGS sequence"/>
</dbReference>
<evidence type="ECO:0000256" key="4">
    <source>
        <dbReference type="ARBA" id="ARBA00023239"/>
    </source>
</evidence>
<proteinExistence type="inferred from homology"/>
<evidence type="ECO:0000256" key="5">
    <source>
        <dbReference type="ARBA" id="ARBA00023244"/>
    </source>
</evidence>
<evidence type="ECO:0000313" key="10">
    <source>
        <dbReference type="Proteomes" id="UP000749311"/>
    </source>
</evidence>
<comment type="pathway">
    <text evidence="1 7 8">Porphyrin-containing compound metabolism; protoheme biosynthesis.</text>
</comment>
<dbReference type="InterPro" id="IPR033659">
    <property type="entry name" value="Ferrochelatase_N"/>
</dbReference>
<comment type="subcellular location">
    <subcellularLocation>
        <location evidence="7 8">Cytoplasm</location>
    </subcellularLocation>
</comment>
<keyword evidence="5 7" id="KW-0627">Porphyrin biosynthesis</keyword>
<evidence type="ECO:0000256" key="3">
    <source>
        <dbReference type="ARBA" id="ARBA00023133"/>
    </source>
</evidence>
<dbReference type="Gene3D" id="3.40.50.1400">
    <property type="match status" value="2"/>
</dbReference>
<dbReference type="CDD" id="cd00419">
    <property type="entry name" value="Ferrochelatase_C"/>
    <property type="match status" value="1"/>
</dbReference>
<dbReference type="PANTHER" id="PTHR11108:SF1">
    <property type="entry name" value="FERROCHELATASE, MITOCHONDRIAL"/>
    <property type="match status" value="1"/>
</dbReference>
<dbReference type="EMBL" id="JAAMOZ010000001">
    <property type="protein sequence ID" value="NIH55538.1"/>
    <property type="molecule type" value="Genomic_DNA"/>
</dbReference>
<protein>
    <recommendedName>
        <fullName evidence="7">Coproporphyrin III ferrochelatase</fullName>
        <ecNumber evidence="7">4.99.1.9</ecNumber>
    </recommendedName>
</protein>
<dbReference type="PROSITE" id="PS00534">
    <property type="entry name" value="FERROCHELATASE"/>
    <property type="match status" value="1"/>
</dbReference>
<comment type="caution">
    <text evidence="7">Lacks conserved residue(s) required for the propagation of feature annotation.</text>
</comment>
<keyword evidence="3 7" id="KW-0350">Heme biosynthesis</keyword>
<dbReference type="NCBIfam" id="TIGR00109">
    <property type="entry name" value="hemH"/>
    <property type="match status" value="1"/>
</dbReference>
<dbReference type="GO" id="GO:0016829">
    <property type="term" value="F:lyase activity"/>
    <property type="evidence" value="ECO:0007669"/>
    <property type="project" value="UniProtKB-KW"/>
</dbReference>
<sequence>MTEQHNPANAVVLVNLGTPDEPTPGAVRTFLREFLSDHRVVETPRLVWYPILEGIILRVRPQRSARKYASIWRPEGSPLMYWSQRQRDKLAAALDGRAEVHVAMRYGSPSVGDVLTRLHGSGVRRVLVVPMYPQYSASCAGTVFDEVARWMLGSRDQHEVRVSRAFPRSPAYIEALATALERSWETTGRPDFASGDKLVTSFHSIPVAMHEAGDPYRAECETTVALLRERLGLGADDVCLRFQSVFGRAEWLGPKTIDTMDELARSGTRRVDVICPGFMADCLETLEEIDILNRATFLEAGGSEFHYVPWGNDSPGCVATLIEQVSRGLAGWADWATPAGPAGS</sequence>
<evidence type="ECO:0000313" key="9">
    <source>
        <dbReference type="EMBL" id="NIH55538.1"/>
    </source>
</evidence>
<comment type="similarity">
    <text evidence="7 8">Belongs to the ferrochelatase family.</text>
</comment>
<dbReference type="EC" id="4.99.1.9" evidence="7"/>
<evidence type="ECO:0000256" key="1">
    <source>
        <dbReference type="ARBA" id="ARBA00004744"/>
    </source>
</evidence>
<dbReference type="InterPro" id="IPR001015">
    <property type="entry name" value="Ferrochelatase"/>
</dbReference>
<feature type="binding site" evidence="7">
    <location>
        <position position="203"/>
    </location>
    <ligand>
        <name>Fe(2+)</name>
        <dbReference type="ChEBI" id="CHEBI:29033"/>
    </ligand>
</feature>
<dbReference type="CDD" id="cd03411">
    <property type="entry name" value="Ferrochelatase_N"/>
    <property type="match status" value="1"/>
</dbReference>
<gene>
    <name evidence="7" type="primary">cpfC</name>
    <name evidence="9" type="ORF">FB473_000183</name>
</gene>
<evidence type="ECO:0000256" key="2">
    <source>
        <dbReference type="ARBA" id="ARBA00023004"/>
    </source>
</evidence>
<evidence type="ECO:0000256" key="8">
    <source>
        <dbReference type="RuleBase" id="RU000607"/>
    </source>
</evidence>
<evidence type="ECO:0000256" key="7">
    <source>
        <dbReference type="HAMAP-Rule" id="MF_00323"/>
    </source>
</evidence>
<keyword evidence="4 7" id="KW-0456">Lyase</keyword>
<comment type="function">
    <text evidence="7 8">Involved in coproporphyrin-dependent heme b biosynthesis. Catalyzes the insertion of ferrous iron into coproporphyrin III to form Fe-coproporphyrin III.</text>
</comment>
<organism evidence="9 10">
    <name type="scientific">Brooklawnia cerclae</name>
    <dbReference type="NCBI Taxonomy" id="349934"/>
    <lineage>
        <taxon>Bacteria</taxon>
        <taxon>Bacillati</taxon>
        <taxon>Actinomycetota</taxon>
        <taxon>Actinomycetes</taxon>
        <taxon>Propionibacteriales</taxon>
        <taxon>Propionibacteriaceae</taxon>
        <taxon>Brooklawnia</taxon>
    </lineage>
</organism>
<keyword evidence="2 7" id="KW-0408">Iron</keyword>
<dbReference type="InterPro" id="IPR019772">
    <property type="entry name" value="Ferrochelatase_AS"/>
</dbReference>
<dbReference type="SUPFAM" id="SSF53800">
    <property type="entry name" value="Chelatase"/>
    <property type="match status" value="1"/>
</dbReference>
<keyword evidence="10" id="KW-1185">Reference proteome</keyword>
<dbReference type="Pfam" id="PF00762">
    <property type="entry name" value="Ferrochelatase"/>
    <property type="match status" value="1"/>
</dbReference>
<comment type="caution">
    <text evidence="9">The sequence shown here is derived from an EMBL/GenBank/DDBJ whole genome shotgun (WGS) entry which is preliminary data.</text>
</comment>
<accession>A0ABX0SDZ1</accession>
<comment type="catalytic activity">
    <reaction evidence="6">
        <text>Fe-coproporphyrin III + 2 H(+) = coproporphyrin III + Fe(2+)</text>
        <dbReference type="Rhea" id="RHEA:49572"/>
        <dbReference type="ChEBI" id="CHEBI:15378"/>
        <dbReference type="ChEBI" id="CHEBI:29033"/>
        <dbReference type="ChEBI" id="CHEBI:68438"/>
        <dbReference type="ChEBI" id="CHEBI:131725"/>
        <dbReference type="EC" id="4.99.1.9"/>
    </reaction>
    <physiologicalReaction direction="right-to-left" evidence="6">
        <dbReference type="Rhea" id="RHEA:49574"/>
    </physiologicalReaction>
</comment>
<dbReference type="PANTHER" id="PTHR11108">
    <property type="entry name" value="FERROCHELATASE"/>
    <property type="match status" value="1"/>
</dbReference>
<keyword evidence="7" id="KW-0479">Metal-binding</keyword>
<dbReference type="HAMAP" id="MF_00323">
    <property type="entry name" value="Ferrochelatase"/>
    <property type="match status" value="1"/>
</dbReference>
<dbReference type="InterPro" id="IPR033644">
    <property type="entry name" value="Ferrochelatase_C"/>
</dbReference>
<name>A0ABX0SDZ1_9ACTN</name>